<dbReference type="Proteomes" id="UP000476696">
    <property type="component" value="Unassembled WGS sequence"/>
</dbReference>
<keyword evidence="2" id="KW-1185">Reference proteome</keyword>
<dbReference type="RefSeq" id="WP_165060195.1">
    <property type="nucleotide sequence ID" value="NZ_JAADJS010000003.1"/>
</dbReference>
<organism evidence="1 2">
    <name type="scientific">Rahnella contaminans</name>
    <dbReference type="NCBI Taxonomy" id="2703882"/>
    <lineage>
        <taxon>Bacteria</taxon>
        <taxon>Pseudomonadati</taxon>
        <taxon>Pseudomonadota</taxon>
        <taxon>Gammaproteobacteria</taxon>
        <taxon>Enterobacterales</taxon>
        <taxon>Yersiniaceae</taxon>
        <taxon>Rahnella</taxon>
    </lineage>
</organism>
<evidence type="ECO:0000313" key="2">
    <source>
        <dbReference type="Proteomes" id="UP000476696"/>
    </source>
</evidence>
<dbReference type="EMBL" id="JAADJS010000003">
    <property type="protein sequence ID" value="NGX88625.1"/>
    <property type="molecule type" value="Genomic_DNA"/>
</dbReference>
<dbReference type="AlphaFoldDB" id="A0A6M2B6E8"/>
<evidence type="ECO:0000313" key="1">
    <source>
        <dbReference type="EMBL" id="NGX88625.1"/>
    </source>
</evidence>
<dbReference type="Gene3D" id="3.40.50.720">
    <property type="entry name" value="NAD(P)-binding Rossmann-like Domain"/>
    <property type="match status" value="1"/>
</dbReference>
<name>A0A6M2B6E8_9GAMM</name>
<dbReference type="PANTHER" id="PTHR14097:SF8">
    <property type="entry name" value="NAD(P)-BINDING DOMAIN-CONTAINING PROTEIN"/>
    <property type="match status" value="1"/>
</dbReference>
<dbReference type="SUPFAM" id="SSF51735">
    <property type="entry name" value="NAD(P)-binding Rossmann-fold domains"/>
    <property type="match status" value="1"/>
</dbReference>
<proteinExistence type="predicted"/>
<dbReference type="InterPro" id="IPR036291">
    <property type="entry name" value="NAD(P)-bd_dom_sf"/>
</dbReference>
<gene>
    <name evidence="1" type="ORF">GW579_16225</name>
</gene>
<reference evidence="1 2" key="2">
    <citation type="submission" date="2020-03" db="EMBL/GenBank/DDBJ databases">
        <title>Rahnella aceri sp. nov., isoated from traditional Jeju Makgeolli.</title>
        <authorList>
            <person name="Kim I.S."/>
            <person name="Jeon D."/>
        </authorList>
    </citation>
    <scope>NUCLEOTIDE SEQUENCE [LARGE SCALE GENOMIC DNA]</scope>
    <source>
        <strain evidence="1 2">Lac-M11</strain>
    </source>
</reference>
<reference evidence="1 2" key="1">
    <citation type="submission" date="2020-01" db="EMBL/GenBank/DDBJ databases">
        <authorList>
            <person name="Lee S.D."/>
        </authorList>
    </citation>
    <scope>NUCLEOTIDE SEQUENCE [LARGE SCALE GENOMIC DNA]</scope>
    <source>
        <strain evidence="1 2">Lac-M11</strain>
    </source>
</reference>
<sequence length="226" mass="24882">MDILIYGATGMVGQGVLLECLRADDVKSVTVIVRSPLAESHPKLRQIVTADLLSPFTTNEMSQYAACFFCLGVSSAGTTEAQYSKITYDLTLDVASKLYQVNPAMAFIYVSGAGTDSSEQGKSMWARVKGKTENALLAKGFASAWMFRPGMIQPLNGARSKTTRYRILYQILSPVLPLLKRLFPRAILTTEDIGKAMLNLVRYGNQKAILETEDIGRMAHSSLRRM</sequence>
<dbReference type="PANTHER" id="PTHR14097">
    <property type="entry name" value="OXIDOREDUCTASE HTATIP2"/>
    <property type="match status" value="1"/>
</dbReference>
<protein>
    <submittedName>
        <fullName evidence="1">Epimerase</fullName>
    </submittedName>
</protein>
<comment type="caution">
    <text evidence="1">The sequence shown here is derived from an EMBL/GenBank/DDBJ whole genome shotgun (WGS) entry which is preliminary data.</text>
</comment>
<accession>A0A6M2B6E8</accession>